<dbReference type="InterPro" id="IPR036567">
    <property type="entry name" value="RHF-like"/>
</dbReference>
<feature type="compositionally biased region" description="Acidic residues" evidence="1">
    <location>
        <begin position="108"/>
        <end position="119"/>
    </location>
</feature>
<dbReference type="OrthoDB" id="276526at2"/>
<dbReference type="Pfam" id="PF02482">
    <property type="entry name" value="Ribosomal_S30AE"/>
    <property type="match status" value="1"/>
</dbReference>
<evidence type="ECO:0000256" key="1">
    <source>
        <dbReference type="SAM" id="MobiDB-lite"/>
    </source>
</evidence>
<evidence type="ECO:0000313" key="3">
    <source>
        <dbReference type="Proteomes" id="UP000316213"/>
    </source>
</evidence>
<reference evidence="2 3" key="1">
    <citation type="submission" date="2019-02" db="EMBL/GenBank/DDBJ databases">
        <title>Deep-cultivation of Planctomycetes and their phenomic and genomic characterization uncovers novel biology.</title>
        <authorList>
            <person name="Wiegand S."/>
            <person name="Jogler M."/>
            <person name="Boedeker C."/>
            <person name="Pinto D."/>
            <person name="Vollmers J."/>
            <person name="Rivas-Marin E."/>
            <person name="Kohn T."/>
            <person name="Peeters S.H."/>
            <person name="Heuer A."/>
            <person name="Rast P."/>
            <person name="Oberbeckmann S."/>
            <person name="Bunk B."/>
            <person name="Jeske O."/>
            <person name="Meyerdierks A."/>
            <person name="Storesund J.E."/>
            <person name="Kallscheuer N."/>
            <person name="Luecker S."/>
            <person name="Lage O.M."/>
            <person name="Pohl T."/>
            <person name="Merkel B.J."/>
            <person name="Hornburger P."/>
            <person name="Mueller R.-W."/>
            <person name="Bruemmer F."/>
            <person name="Labrenz M."/>
            <person name="Spormann A.M."/>
            <person name="Op Den Camp H."/>
            <person name="Overmann J."/>
            <person name="Amann R."/>
            <person name="Jetten M.S.M."/>
            <person name="Mascher T."/>
            <person name="Medema M.H."/>
            <person name="Devos D.P."/>
            <person name="Kaster A.-K."/>
            <person name="Ovreas L."/>
            <person name="Rohde M."/>
            <person name="Galperin M.Y."/>
            <person name="Jogler C."/>
        </authorList>
    </citation>
    <scope>NUCLEOTIDE SEQUENCE [LARGE SCALE GENOMIC DNA]</scope>
    <source>
        <strain evidence="2 3">Pla100</strain>
    </source>
</reference>
<organism evidence="2 3">
    <name type="scientific">Neorhodopirellula pilleata</name>
    <dbReference type="NCBI Taxonomy" id="2714738"/>
    <lineage>
        <taxon>Bacteria</taxon>
        <taxon>Pseudomonadati</taxon>
        <taxon>Planctomycetota</taxon>
        <taxon>Planctomycetia</taxon>
        <taxon>Pirellulales</taxon>
        <taxon>Pirellulaceae</taxon>
        <taxon>Neorhodopirellula</taxon>
    </lineage>
</organism>
<dbReference type="AlphaFoldDB" id="A0A5C6ABG7"/>
<sequence>MQVNVSARHGSLQPGDQELIEEKTIKLRRLYDRINAIEVTIDLKQLDKPSVEIQVSAEHADDMVAHAEATTVIAALDNAIPKVEQQLRKLKARKTDHRTAAHKHIELVEVDDDESTLDE</sequence>
<gene>
    <name evidence="2" type="ORF">Pla100_28690</name>
</gene>
<dbReference type="EMBL" id="SJPM01000005">
    <property type="protein sequence ID" value="TWT96391.1"/>
    <property type="molecule type" value="Genomic_DNA"/>
</dbReference>
<keyword evidence="3" id="KW-1185">Reference proteome</keyword>
<evidence type="ECO:0000313" key="2">
    <source>
        <dbReference type="EMBL" id="TWT96391.1"/>
    </source>
</evidence>
<dbReference type="Gene3D" id="3.30.160.100">
    <property type="entry name" value="Ribosome hibernation promotion factor-like"/>
    <property type="match status" value="1"/>
</dbReference>
<accession>A0A5C6ABG7</accession>
<comment type="caution">
    <text evidence="2">The sequence shown here is derived from an EMBL/GenBank/DDBJ whole genome shotgun (WGS) entry which is preliminary data.</text>
</comment>
<dbReference type="SUPFAM" id="SSF69754">
    <property type="entry name" value="Ribosome binding protein Y (YfiA homologue)"/>
    <property type="match status" value="1"/>
</dbReference>
<feature type="region of interest" description="Disordered" evidence="1">
    <location>
        <begin position="91"/>
        <end position="119"/>
    </location>
</feature>
<dbReference type="Proteomes" id="UP000316213">
    <property type="component" value="Unassembled WGS sequence"/>
</dbReference>
<protein>
    <submittedName>
        <fullName evidence="2">Ribosome hibernation promoting factor HPF</fullName>
    </submittedName>
</protein>
<dbReference type="NCBIfam" id="TIGR00741">
    <property type="entry name" value="yfiA"/>
    <property type="match status" value="1"/>
</dbReference>
<name>A0A5C6ABG7_9BACT</name>
<feature type="compositionally biased region" description="Basic and acidic residues" evidence="1">
    <location>
        <begin position="97"/>
        <end position="107"/>
    </location>
</feature>
<proteinExistence type="predicted"/>
<dbReference type="InterPro" id="IPR003489">
    <property type="entry name" value="RHF/RaiA"/>
</dbReference>